<comment type="caution">
    <text evidence="1">The sequence shown here is derived from an EMBL/GenBank/DDBJ whole genome shotgun (WGS) entry which is preliminary data.</text>
</comment>
<sequence>MVREAYDAGRTGFGSLLSLGHSSGKTDRIYMKGPGGRGEVEVAVSGVLDQSKTEVGPHSPIQISKRGLGLGTIVRTAASVAQTAAKHAYAAASSNRHSDEEMLPLKCCLMSISLPWENIAYDLLFKGGPQVDL</sequence>
<dbReference type="EMBL" id="NKXS01002907">
    <property type="protein sequence ID" value="PIN11609.1"/>
    <property type="molecule type" value="Genomic_DNA"/>
</dbReference>
<accession>A0A2G9H258</accession>
<protein>
    <submittedName>
        <fullName evidence="1">Uncharacterized protein</fullName>
    </submittedName>
</protein>
<reference evidence="2" key="1">
    <citation type="journal article" date="2018" name="Gigascience">
        <title>Genome assembly of the Pink Ipe (Handroanthus impetiginosus, Bignoniaceae), a highly valued, ecologically keystone Neotropical timber forest tree.</title>
        <authorList>
            <person name="Silva-Junior O.B."/>
            <person name="Grattapaglia D."/>
            <person name="Novaes E."/>
            <person name="Collevatti R.G."/>
        </authorList>
    </citation>
    <scope>NUCLEOTIDE SEQUENCE [LARGE SCALE GENOMIC DNA]</scope>
    <source>
        <strain evidence="2">cv. UFG-1</strain>
    </source>
</reference>
<dbReference type="OrthoDB" id="1906921at2759"/>
<dbReference type="PANTHER" id="PTHR21477">
    <property type="entry name" value="ZGC:172139"/>
    <property type="match status" value="1"/>
</dbReference>
<dbReference type="Proteomes" id="UP000231279">
    <property type="component" value="Unassembled WGS sequence"/>
</dbReference>
<organism evidence="1 2">
    <name type="scientific">Handroanthus impetiginosus</name>
    <dbReference type="NCBI Taxonomy" id="429701"/>
    <lineage>
        <taxon>Eukaryota</taxon>
        <taxon>Viridiplantae</taxon>
        <taxon>Streptophyta</taxon>
        <taxon>Embryophyta</taxon>
        <taxon>Tracheophyta</taxon>
        <taxon>Spermatophyta</taxon>
        <taxon>Magnoliopsida</taxon>
        <taxon>eudicotyledons</taxon>
        <taxon>Gunneridae</taxon>
        <taxon>Pentapetalae</taxon>
        <taxon>asterids</taxon>
        <taxon>lamiids</taxon>
        <taxon>Lamiales</taxon>
        <taxon>Bignoniaceae</taxon>
        <taxon>Crescentiina</taxon>
        <taxon>Tabebuia alliance</taxon>
        <taxon>Handroanthus</taxon>
    </lineage>
</organism>
<dbReference type="PANTHER" id="PTHR21477:SF13">
    <property type="entry name" value="KIAA0930"/>
    <property type="match status" value="1"/>
</dbReference>
<dbReference type="Pfam" id="PF09741">
    <property type="entry name" value="DUF2045"/>
    <property type="match status" value="1"/>
</dbReference>
<dbReference type="AlphaFoldDB" id="A0A2G9H258"/>
<evidence type="ECO:0000313" key="1">
    <source>
        <dbReference type="EMBL" id="PIN11609.1"/>
    </source>
</evidence>
<gene>
    <name evidence="1" type="ORF">CDL12_15794</name>
</gene>
<name>A0A2G9H258_9LAMI</name>
<dbReference type="InterPro" id="IPR019141">
    <property type="entry name" value="DUF2045"/>
</dbReference>
<dbReference type="STRING" id="429701.A0A2G9H258"/>
<proteinExistence type="predicted"/>
<evidence type="ECO:0000313" key="2">
    <source>
        <dbReference type="Proteomes" id="UP000231279"/>
    </source>
</evidence>
<keyword evidence="2" id="KW-1185">Reference proteome</keyword>